<reference evidence="3 4" key="1">
    <citation type="submission" date="2018-07" db="EMBL/GenBank/DDBJ databases">
        <title>Leeuwenhoekiella genomics.</title>
        <authorList>
            <person name="Tahon G."/>
            <person name="Willems A."/>
        </authorList>
    </citation>
    <scope>NUCLEOTIDE SEQUENCE [LARGE SCALE GENOMIC DNA]</scope>
    <source>
        <strain evidence="3 4">LMG 29608</strain>
    </source>
</reference>
<feature type="region of interest" description="Disordered" evidence="1">
    <location>
        <begin position="223"/>
        <end position="260"/>
    </location>
</feature>
<evidence type="ECO:0000313" key="4">
    <source>
        <dbReference type="Proteomes" id="UP000289859"/>
    </source>
</evidence>
<dbReference type="Pfam" id="PF13585">
    <property type="entry name" value="CHU_C"/>
    <property type="match status" value="1"/>
</dbReference>
<comment type="caution">
    <text evidence="3">The sequence shown here is derived from an EMBL/GenBank/DDBJ whole genome shotgun (WGS) entry which is preliminary data.</text>
</comment>
<dbReference type="NCBIfam" id="TIGR01451">
    <property type="entry name" value="B_ant_repeat"/>
    <property type="match status" value="3"/>
</dbReference>
<evidence type="ECO:0000259" key="2">
    <source>
        <dbReference type="Pfam" id="PF24346"/>
    </source>
</evidence>
<dbReference type="RefSeq" id="WP_128766782.1">
    <property type="nucleotide sequence ID" value="NZ_QOVK01000022.1"/>
</dbReference>
<dbReference type="Proteomes" id="UP000289859">
    <property type="component" value="Unassembled WGS sequence"/>
</dbReference>
<feature type="compositionally biased region" description="Acidic residues" evidence="1">
    <location>
        <begin position="105"/>
        <end position="125"/>
    </location>
</feature>
<feature type="domain" description="DUF7507" evidence="2">
    <location>
        <begin position="146"/>
        <end position="235"/>
    </location>
</feature>
<dbReference type="OrthoDB" id="599464at2"/>
<feature type="compositionally biased region" description="Acidic residues" evidence="1">
    <location>
        <begin position="232"/>
        <end position="252"/>
    </location>
</feature>
<gene>
    <name evidence="3" type="ORF">DSM02_3529</name>
</gene>
<evidence type="ECO:0000256" key="1">
    <source>
        <dbReference type="SAM" id="MobiDB-lite"/>
    </source>
</evidence>
<dbReference type="InterPro" id="IPR026341">
    <property type="entry name" value="T9SS_type_B"/>
</dbReference>
<keyword evidence="4" id="KW-1185">Reference proteome</keyword>
<feature type="region of interest" description="Disordered" evidence="1">
    <location>
        <begin position="96"/>
        <end position="126"/>
    </location>
</feature>
<evidence type="ECO:0000313" key="3">
    <source>
        <dbReference type="EMBL" id="RXG14758.1"/>
    </source>
</evidence>
<dbReference type="AlphaFoldDB" id="A0A4Q0NUV3"/>
<name>A0A4Q0NUV3_9FLAO</name>
<dbReference type="InterPro" id="IPR055354">
    <property type="entry name" value="DUF7507"/>
</dbReference>
<sequence length="502" mass="53085">VTELPYQGAIGLIKTGVFNDENTDTFAQVGETITYSFKVTNTGDVTISGTVIEDARIGVSGLTLDTDPLAPGASGLASAEYTITQEDIDAGFVSNSALATGKDPEGEDVTDTSDDNSNLEDDDTVTELPKSGSIGLIKTGIFNDENGDGYAQVGETITYDFTVTNTGNVTITGTVIDDERIGVDALGITPSSLAPGGTGTATAEYEITQSDIDAGFVSNSALATGKNPSGDDVTDISDNGDELIDDDGDGDPGNDPTITNTPGKASLSLEKVGVFNDENGDQRPQIGETITYTFRVINTGETIISDIVIDDELVNVTGGPIELAPGEEDSTTFTAVYSITQIDIEQLAVENQALVSGVNPDGEVIDDLSDDPNNPADVDVDGDGEPDDVTVTIIPNVLADEDIIVYNVMTPNGDGLNDIFMIQNIDRYPDNKVQIFNRWGVEVYSTEGYSIDNGNVFSGFSDGRATVRRGERLPTGTYYYVIEYADPDTGTVRNKASFLYIN</sequence>
<organism evidence="3 4">
    <name type="scientific">Leeuwenhoekiella polynyae</name>
    <dbReference type="NCBI Taxonomy" id="1550906"/>
    <lineage>
        <taxon>Bacteria</taxon>
        <taxon>Pseudomonadati</taxon>
        <taxon>Bacteroidota</taxon>
        <taxon>Flavobacteriia</taxon>
        <taxon>Flavobacteriales</taxon>
        <taxon>Flavobacteriaceae</taxon>
        <taxon>Leeuwenhoekiella</taxon>
    </lineage>
</organism>
<proteinExistence type="predicted"/>
<feature type="domain" description="DUF7507" evidence="2">
    <location>
        <begin position="21"/>
        <end position="111"/>
    </location>
</feature>
<feature type="domain" description="DUF7507" evidence="2">
    <location>
        <begin position="266"/>
        <end position="367"/>
    </location>
</feature>
<feature type="non-terminal residue" evidence="3">
    <location>
        <position position="1"/>
    </location>
</feature>
<dbReference type="Pfam" id="PF24346">
    <property type="entry name" value="DUF7507"/>
    <property type="match status" value="3"/>
</dbReference>
<protein>
    <submittedName>
        <fullName evidence="3">Putative repeat protein (TIGR01451 family)/gliding motility-associated-like protein</fullName>
    </submittedName>
</protein>
<dbReference type="NCBIfam" id="TIGR04131">
    <property type="entry name" value="Bac_Flav_CTERM"/>
    <property type="match status" value="1"/>
</dbReference>
<dbReference type="InterPro" id="IPR047589">
    <property type="entry name" value="DUF11_rpt"/>
</dbReference>
<accession>A0A4Q0NUV3</accession>
<dbReference type="EMBL" id="QOVK01000022">
    <property type="protein sequence ID" value="RXG14758.1"/>
    <property type="molecule type" value="Genomic_DNA"/>
</dbReference>